<protein>
    <recommendedName>
        <fullName evidence="4">Tetratricopeptide repeat protein</fullName>
    </recommendedName>
</protein>
<sequence length="546" mass="63397">KALSFYPDHPTFNYFMIISSVETSQYSEIENLIIYPDFLDDISIRLIEKRQYNLAEKVIEQSSYYYPGGENVINNCVGQITKLISNEIKAKNYEDALNMLDLIMFYNNQNPEFYRFKIELLIELKKFDEALVVVNEILKRRPKYPLLVFEAEPSNDNFGYEFYLQKARLLNILDRYEESIETINKVIKLNPKIASAYKIKTISFYYLHDYKNAIIQIDKAIELDPEKSLFLSIKADCSFKDHRLKEALEQIELALKLDSNIPENYRIKARILLFMNKHDESLRTINKGIKKFPENPDLHETKSLVIYGNHMESLKALEKAESLGGKVSLYNKAQLLNNLGRHEEALETIEIEINADPDRYSSYEMKAMILMEMEQFEEALKFNEKALNISGLSDRDSGCIKEQILCNYAVYLAENGDKEKGIEIAEEAVELSGPEWASDSYEAYGDIFMVYKEYQEALNKYEKAKKSHIPSIEINLKIGICQFELGNYEKALKFLETAKYQGEHTVLTQEIDKDGNRVQKSIAQKEIIEEASKYITKIKVINANKM</sequence>
<dbReference type="PANTHER" id="PTHR44943">
    <property type="entry name" value="CELLULOSE SYNTHASE OPERON PROTEIN C"/>
    <property type="match status" value="1"/>
</dbReference>
<name>A0A0F9SSA3_9ZZZZ</name>
<gene>
    <name evidence="3" type="ORF">LCGC14_0437730</name>
</gene>
<dbReference type="PANTHER" id="PTHR44943:SF4">
    <property type="entry name" value="TPR REPEAT-CONTAINING PROTEIN MJ0798"/>
    <property type="match status" value="1"/>
</dbReference>
<dbReference type="SUPFAM" id="SSF48452">
    <property type="entry name" value="TPR-like"/>
    <property type="match status" value="2"/>
</dbReference>
<reference evidence="3" key="1">
    <citation type="journal article" date="2015" name="Nature">
        <title>Complex archaea that bridge the gap between prokaryotes and eukaryotes.</title>
        <authorList>
            <person name="Spang A."/>
            <person name="Saw J.H."/>
            <person name="Jorgensen S.L."/>
            <person name="Zaremba-Niedzwiedzka K."/>
            <person name="Martijn J."/>
            <person name="Lind A.E."/>
            <person name="van Eijk R."/>
            <person name="Schleper C."/>
            <person name="Guy L."/>
            <person name="Ettema T.J."/>
        </authorList>
    </citation>
    <scope>NUCLEOTIDE SEQUENCE</scope>
</reference>
<proteinExistence type="predicted"/>
<dbReference type="EMBL" id="LAZR01000419">
    <property type="protein sequence ID" value="KKN69744.1"/>
    <property type="molecule type" value="Genomic_DNA"/>
</dbReference>
<feature type="non-terminal residue" evidence="3">
    <location>
        <position position="1"/>
    </location>
</feature>
<dbReference type="AlphaFoldDB" id="A0A0F9SSA3"/>
<dbReference type="Pfam" id="PF13181">
    <property type="entry name" value="TPR_8"/>
    <property type="match status" value="3"/>
</dbReference>
<dbReference type="Pfam" id="PF12895">
    <property type="entry name" value="ANAPC3"/>
    <property type="match status" value="1"/>
</dbReference>
<evidence type="ECO:0008006" key="4">
    <source>
        <dbReference type="Google" id="ProtNLM"/>
    </source>
</evidence>
<comment type="caution">
    <text evidence="3">The sequence shown here is derived from an EMBL/GenBank/DDBJ whole genome shotgun (WGS) entry which is preliminary data.</text>
</comment>
<keyword evidence="2" id="KW-0802">TPR repeat</keyword>
<keyword evidence="1" id="KW-0677">Repeat</keyword>
<evidence type="ECO:0000313" key="3">
    <source>
        <dbReference type="EMBL" id="KKN69744.1"/>
    </source>
</evidence>
<dbReference type="PROSITE" id="PS50005">
    <property type="entry name" value="TPR"/>
    <property type="match status" value="2"/>
</dbReference>
<organism evidence="3">
    <name type="scientific">marine sediment metagenome</name>
    <dbReference type="NCBI Taxonomy" id="412755"/>
    <lineage>
        <taxon>unclassified sequences</taxon>
        <taxon>metagenomes</taxon>
        <taxon>ecological metagenomes</taxon>
    </lineage>
</organism>
<accession>A0A0F9SSA3</accession>
<dbReference type="InterPro" id="IPR019734">
    <property type="entry name" value="TPR_rpt"/>
</dbReference>
<dbReference type="InterPro" id="IPR011990">
    <property type="entry name" value="TPR-like_helical_dom_sf"/>
</dbReference>
<evidence type="ECO:0000256" key="2">
    <source>
        <dbReference type="ARBA" id="ARBA00022803"/>
    </source>
</evidence>
<dbReference type="Gene3D" id="1.25.40.10">
    <property type="entry name" value="Tetratricopeptide repeat domain"/>
    <property type="match status" value="4"/>
</dbReference>
<dbReference type="Pfam" id="PF14559">
    <property type="entry name" value="TPR_19"/>
    <property type="match status" value="1"/>
</dbReference>
<evidence type="ECO:0000256" key="1">
    <source>
        <dbReference type="ARBA" id="ARBA00022737"/>
    </source>
</evidence>
<dbReference type="Pfam" id="PF13174">
    <property type="entry name" value="TPR_6"/>
    <property type="match status" value="1"/>
</dbReference>
<dbReference type="SMART" id="SM00028">
    <property type="entry name" value="TPR"/>
    <property type="match status" value="9"/>
</dbReference>
<dbReference type="InterPro" id="IPR051685">
    <property type="entry name" value="Ycf3/AcsC/BcsC/TPR_MFPF"/>
</dbReference>